<proteinExistence type="predicted"/>
<feature type="domain" description="DUF1214" evidence="2">
    <location>
        <begin position="282"/>
        <end position="361"/>
    </location>
</feature>
<evidence type="ECO:0000313" key="4">
    <source>
        <dbReference type="EMBL" id="CAB4725891.1"/>
    </source>
</evidence>
<dbReference type="EMBL" id="CAFBMT010000011">
    <property type="protein sequence ID" value="CAB4939503.1"/>
    <property type="molecule type" value="Genomic_DNA"/>
</dbReference>
<feature type="region of interest" description="Disordered" evidence="1">
    <location>
        <begin position="140"/>
        <end position="159"/>
    </location>
</feature>
<dbReference type="Pfam" id="PF06742">
    <property type="entry name" value="DUF1214"/>
    <property type="match status" value="1"/>
</dbReference>
<evidence type="ECO:0000313" key="5">
    <source>
        <dbReference type="EMBL" id="CAB4819443.1"/>
    </source>
</evidence>
<evidence type="ECO:0000313" key="3">
    <source>
        <dbReference type="EMBL" id="CAB4364090.1"/>
    </source>
</evidence>
<dbReference type="Gene3D" id="2.60.120.1600">
    <property type="match status" value="1"/>
</dbReference>
<accession>A0A6J7J816</accession>
<evidence type="ECO:0000313" key="8">
    <source>
        <dbReference type="EMBL" id="CAB4970802.1"/>
    </source>
</evidence>
<protein>
    <submittedName>
        <fullName evidence="7">Unannotated protein</fullName>
    </submittedName>
</protein>
<dbReference type="EMBL" id="CAFBOL010000001">
    <property type="protein sequence ID" value="CAB4970802.1"/>
    <property type="molecule type" value="Genomic_DNA"/>
</dbReference>
<dbReference type="AlphaFoldDB" id="A0A6J7J816"/>
<dbReference type="InterPro" id="IPR010621">
    <property type="entry name" value="DUF1214"/>
</dbReference>
<evidence type="ECO:0000313" key="6">
    <source>
        <dbReference type="EMBL" id="CAB4850766.1"/>
    </source>
</evidence>
<dbReference type="EMBL" id="CAESGF010000010">
    <property type="protein sequence ID" value="CAB4364090.1"/>
    <property type="molecule type" value="Genomic_DNA"/>
</dbReference>
<reference evidence="7" key="1">
    <citation type="submission" date="2020-05" db="EMBL/GenBank/DDBJ databases">
        <authorList>
            <person name="Chiriac C."/>
            <person name="Salcher M."/>
            <person name="Ghai R."/>
            <person name="Kavagutti S V."/>
        </authorList>
    </citation>
    <scope>NUCLEOTIDE SEQUENCE</scope>
</reference>
<dbReference type="EMBL" id="CAFAAV010000087">
    <property type="protein sequence ID" value="CAB4819443.1"/>
    <property type="molecule type" value="Genomic_DNA"/>
</dbReference>
<name>A0A6J7J816_9ZZZZ</name>
<evidence type="ECO:0000259" key="2">
    <source>
        <dbReference type="Pfam" id="PF06742"/>
    </source>
</evidence>
<gene>
    <name evidence="4" type="ORF">UFOPK2656_01769</name>
    <name evidence="5" type="ORF">UFOPK3099_01300</name>
    <name evidence="6" type="ORF">UFOPK3267_01301</name>
    <name evidence="7" type="ORF">UFOPK3651_02056</name>
    <name evidence="8" type="ORF">UFOPK3931_00094</name>
    <name evidence="3" type="ORF">UFOPK4189_01857</name>
</gene>
<evidence type="ECO:0000313" key="7">
    <source>
        <dbReference type="EMBL" id="CAB4939503.1"/>
    </source>
</evidence>
<feature type="region of interest" description="Disordered" evidence="1">
    <location>
        <begin position="174"/>
        <end position="208"/>
    </location>
</feature>
<dbReference type="EMBL" id="CAEZYF010000010">
    <property type="protein sequence ID" value="CAB4725891.1"/>
    <property type="molecule type" value="Genomic_DNA"/>
</dbReference>
<dbReference type="EMBL" id="CAFBIY010000063">
    <property type="protein sequence ID" value="CAB4850766.1"/>
    <property type="molecule type" value="Genomic_DNA"/>
</dbReference>
<feature type="compositionally biased region" description="Basic and acidic residues" evidence="1">
    <location>
        <begin position="179"/>
        <end position="201"/>
    </location>
</feature>
<evidence type="ECO:0000256" key="1">
    <source>
        <dbReference type="SAM" id="MobiDB-lite"/>
    </source>
</evidence>
<organism evidence="7">
    <name type="scientific">freshwater metagenome</name>
    <dbReference type="NCBI Taxonomy" id="449393"/>
    <lineage>
        <taxon>unclassified sequences</taxon>
        <taxon>metagenomes</taxon>
        <taxon>ecological metagenomes</taxon>
    </lineage>
</organism>
<sequence>MSTINPDDRVVLRDAWQGLCDDLRMFGTRTIDELDDVDNPQELAEALRSVARMALMTLQQRMEFDDPDFPTFFRSLDDRFKYAGPDTYITYVTAPVRPEATYRVNVDHGGRDLQLGKFWSRDLVPNEDGTVDIIASAAAPDAESGPANWQPLTQDSGRSRRTVPELYPMVDGGFGGRIYHTDPHDDRPTRLTIERVDDKRPRQPAPLTPQRLAEQLDSSRELLDAMTTWWFQRSTNIRAENEPNVVGPPGTRPPGVPTFTPPANSPLNYGVCCWELDPDQALVITSELPVADYWSFQLNTAWWEAPDNQHRQTSINDHHAHVDTDGRFRCVLAHRDPGTPNWLDVGGNRRGFLFYRWLRPTTPMPTPVAVLTPLADVRAHLPLEHPLFDQAARDVQLAERHRWYARRFQS</sequence>